<feature type="transmembrane region" description="Helical" evidence="2">
    <location>
        <begin position="12"/>
        <end position="33"/>
    </location>
</feature>
<protein>
    <submittedName>
        <fullName evidence="3">Uncharacterized protein</fullName>
    </submittedName>
</protein>
<proteinExistence type="predicted"/>
<evidence type="ECO:0000313" key="4">
    <source>
        <dbReference type="Proteomes" id="UP001642260"/>
    </source>
</evidence>
<dbReference type="EMBL" id="CAKOAT010049822">
    <property type="protein sequence ID" value="CAH8295707.1"/>
    <property type="molecule type" value="Genomic_DNA"/>
</dbReference>
<name>A0ABC8IZW3_ERUVS</name>
<reference evidence="3 4" key="1">
    <citation type="submission" date="2022-03" db="EMBL/GenBank/DDBJ databases">
        <authorList>
            <person name="Macdonald S."/>
            <person name="Ahmed S."/>
            <person name="Newling K."/>
        </authorList>
    </citation>
    <scope>NUCLEOTIDE SEQUENCE [LARGE SCALE GENOMIC DNA]</scope>
</reference>
<comment type="caution">
    <text evidence="3">The sequence shown here is derived from an EMBL/GenBank/DDBJ whole genome shotgun (WGS) entry which is preliminary data.</text>
</comment>
<keyword evidence="2" id="KW-1133">Transmembrane helix</keyword>
<feature type="compositionally biased region" description="Acidic residues" evidence="1">
    <location>
        <begin position="65"/>
        <end position="76"/>
    </location>
</feature>
<evidence type="ECO:0000256" key="2">
    <source>
        <dbReference type="SAM" id="Phobius"/>
    </source>
</evidence>
<feature type="compositionally biased region" description="Acidic residues" evidence="1">
    <location>
        <begin position="106"/>
        <end position="137"/>
    </location>
</feature>
<evidence type="ECO:0000256" key="1">
    <source>
        <dbReference type="SAM" id="MobiDB-lite"/>
    </source>
</evidence>
<keyword evidence="2" id="KW-0472">Membrane</keyword>
<evidence type="ECO:0000313" key="3">
    <source>
        <dbReference type="EMBL" id="CAH8295707.1"/>
    </source>
</evidence>
<dbReference type="AlphaFoldDB" id="A0ABC8IZW3"/>
<organism evidence="3 4">
    <name type="scientific">Eruca vesicaria subsp. sativa</name>
    <name type="common">Garden rocket</name>
    <name type="synonym">Eruca sativa</name>
    <dbReference type="NCBI Taxonomy" id="29727"/>
    <lineage>
        <taxon>Eukaryota</taxon>
        <taxon>Viridiplantae</taxon>
        <taxon>Streptophyta</taxon>
        <taxon>Embryophyta</taxon>
        <taxon>Tracheophyta</taxon>
        <taxon>Spermatophyta</taxon>
        <taxon>Magnoliopsida</taxon>
        <taxon>eudicotyledons</taxon>
        <taxon>Gunneridae</taxon>
        <taxon>Pentapetalae</taxon>
        <taxon>rosids</taxon>
        <taxon>malvids</taxon>
        <taxon>Brassicales</taxon>
        <taxon>Brassicaceae</taxon>
        <taxon>Brassiceae</taxon>
        <taxon>Eruca</taxon>
    </lineage>
</organism>
<sequence length="166" mass="18827">MLDIAYELVGQATSNSLLMFCFCNLIIVIIITGSSKPGSTDSQDYTFTTSVSFTMCSNVASEDHDCGDEDDEEMIDVDVSSAQDEPLTDASSISKEYKDKESIQCCDDDEEEEDEDEDEDDDDESNEADVEEEEEDDELRKRAEEFIAKVNNEWKYEKLRALNLVY</sequence>
<dbReference type="PANTHER" id="PTHR36595">
    <property type="entry name" value="TRANSMEMBRANE PROTEIN"/>
    <property type="match status" value="1"/>
</dbReference>
<gene>
    <name evidence="3" type="ORF">ERUC_LOCUS1912</name>
</gene>
<keyword evidence="2" id="KW-0812">Transmembrane</keyword>
<keyword evidence="4" id="KW-1185">Reference proteome</keyword>
<dbReference type="PANTHER" id="PTHR36595:SF1">
    <property type="entry name" value="TRANSMEMBRANE PROTEIN"/>
    <property type="match status" value="1"/>
</dbReference>
<dbReference type="Proteomes" id="UP001642260">
    <property type="component" value="Unassembled WGS sequence"/>
</dbReference>
<feature type="region of interest" description="Disordered" evidence="1">
    <location>
        <begin position="61"/>
        <end position="140"/>
    </location>
</feature>
<accession>A0ABC8IZW3</accession>